<feature type="transmembrane region" description="Helical" evidence="4">
    <location>
        <begin position="472"/>
        <end position="488"/>
    </location>
</feature>
<name>A0AAV2S2C7_MEGNR</name>
<evidence type="ECO:0000313" key="6">
    <source>
        <dbReference type="EMBL" id="CAL4155431.1"/>
    </source>
</evidence>
<organism evidence="6 7">
    <name type="scientific">Meganyctiphanes norvegica</name>
    <name type="common">Northern krill</name>
    <name type="synonym">Thysanopoda norvegica</name>
    <dbReference type="NCBI Taxonomy" id="48144"/>
    <lineage>
        <taxon>Eukaryota</taxon>
        <taxon>Metazoa</taxon>
        <taxon>Ecdysozoa</taxon>
        <taxon>Arthropoda</taxon>
        <taxon>Crustacea</taxon>
        <taxon>Multicrustacea</taxon>
        <taxon>Malacostraca</taxon>
        <taxon>Eumalacostraca</taxon>
        <taxon>Eucarida</taxon>
        <taxon>Euphausiacea</taxon>
        <taxon>Euphausiidae</taxon>
        <taxon>Meganyctiphanes</taxon>
    </lineage>
</organism>
<feature type="compositionally biased region" description="Low complexity" evidence="3">
    <location>
        <begin position="49"/>
        <end position="61"/>
    </location>
</feature>
<evidence type="ECO:0000256" key="4">
    <source>
        <dbReference type="SAM" id="Phobius"/>
    </source>
</evidence>
<dbReference type="PANTHER" id="PTHR46953:SF1">
    <property type="entry name" value="G-PROTEIN COUPLED RECEPTOR MTH-LIKE 1-RELATED"/>
    <property type="match status" value="1"/>
</dbReference>
<gene>
    <name evidence="6" type="ORF">MNOR_LOCUS31512</name>
</gene>
<keyword evidence="4" id="KW-1133">Transmembrane helix</keyword>
<feature type="transmembrane region" description="Helical" evidence="4">
    <location>
        <begin position="500"/>
        <end position="522"/>
    </location>
</feature>
<dbReference type="SUPFAM" id="SSF63877">
    <property type="entry name" value="Methuselah ectodomain"/>
    <property type="match status" value="1"/>
</dbReference>
<keyword evidence="2" id="KW-0297">G-protein coupled receptor</keyword>
<keyword evidence="7" id="KW-1185">Reference proteome</keyword>
<evidence type="ECO:0000256" key="3">
    <source>
        <dbReference type="SAM" id="MobiDB-lite"/>
    </source>
</evidence>
<dbReference type="GO" id="GO:0004930">
    <property type="term" value="F:G protein-coupled receptor activity"/>
    <property type="evidence" value="ECO:0007669"/>
    <property type="project" value="UniProtKB-KW"/>
</dbReference>
<dbReference type="InterPro" id="IPR036272">
    <property type="entry name" value="Methuselah_N_sf"/>
</dbReference>
<dbReference type="PANTHER" id="PTHR46953">
    <property type="entry name" value="G-PROTEIN COUPLED RECEPTOR MTH-LIKE 1-RELATED"/>
    <property type="match status" value="1"/>
</dbReference>
<protein>
    <submittedName>
        <fullName evidence="6">Uncharacterized protein</fullName>
    </submittedName>
</protein>
<dbReference type="EMBL" id="CAXKWB010040689">
    <property type="protein sequence ID" value="CAL4155431.1"/>
    <property type="molecule type" value="Genomic_DNA"/>
</dbReference>
<feature type="region of interest" description="Disordered" evidence="3">
    <location>
        <begin position="37"/>
        <end position="62"/>
    </location>
</feature>
<accession>A0AAV2S2C7</accession>
<dbReference type="Proteomes" id="UP001497623">
    <property type="component" value="Unassembled WGS sequence"/>
</dbReference>
<comment type="similarity">
    <text evidence="1">Belongs to the G-protein coupled receptor 2 family. Mth subfamily.</text>
</comment>
<feature type="non-terminal residue" evidence="6">
    <location>
        <position position="1"/>
    </location>
</feature>
<dbReference type="AlphaFoldDB" id="A0AAV2S2C7"/>
<evidence type="ECO:0000256" key="1">
    <source>
        <dbReference type="ARBA" id="ARBA00008979"/>
    </source>
</evidence>
<keyword evidence="2" id="KW-0807">Transducer</keyword>
<feature type="signal peptide" evidence="5">
    <location>
        <begin position="1"/>
        <end position="19"/>
    </location>
</feature>
<evidence type="ECO:0000313" key="7">
    <source>
        <dbReference type="Proteomes" id="UP001497623"/>
    </source>
</evidence>
<dbReference type="InterPro" id="IPR052808">
    <property type="entry name" value="GPCR_Mth-like"/>
</dbReference>
<keyword evidence="2" id="KW-0675">Receptor</keyword>
<evidence type="ECO:0000256" key="2">
    <source>
        <dbReference type="ARBA" id="ARBA00023040"/>
    </source>
</evidence>
<evidence type="ECO:0000256" key="5">
    <source>
        <dbReference type="SAM" id="SignalP"/>
    </source>
</evidence>
<keyword evidence="4" id="KW-0472">Membrane</keyword>
<dbReference type="Gene3D" id="1.20.1070.10">
    <property type="entry name" value="Rhodopsin 7-helix transmembrane proteins"/>
    <property type="match status" value="1"/>
</dbReference>
<reference evidence="6 7" key="1">
    <citation type="submission" date="2024-05" db="EMBL/GenBank/DDBJ databases">
        <authorList>
            <person name="Wallberg A."/>
        </authorList>
    </citation>
    <scope>NUCLEOTIDE SEQUENCE [LARGE SCALE GENOMIC DNA]</scope>
</reference>
<feature type="chain" id="PRO_5043449866" evidence="5">
    <location>
        <begin position="20"/>
        <end position="565"/>
    </location>
</feature>
<sequence length="565" mass="62682">VRSLIWITVLLSTCCNSDTLNITEESTVVLTATPITTAATPTTNPPTPSSEETTTAPTTTIGLPPIALQNPVILCKCGSSKVMSHTGQCQPWRDGITVPIMDTLQGPSNQGPLHIDTAEFNVSVREPECHYQQVDVQEDQFILRLRGGQTDLLVTDGDLRGLRVSDYCVHHQQSGSQIKVTAKGCVSHPTIKRCCSTEKQMNNSECIPNSNIALPFNPPLATGPHGERGLAGASFPWDDRQEYVNKPTCEPGNVLKKVELDGRRSFLAALPQFVLLSWLEDGDKRHNIFPQQYCVDTPGDDGTHYAYLCQWDLASYCKTNVCNGYTLKCCPEHQVLHVASRSCVTINLPFNPPFPSPSTLTTLYGYPVCDAPLARDIANFTLLQNGSLVYKDDDAYSFDQFCLDTLLHEDSAELGAVACTVGVQAHQTAYWPYIKSKLFPVCYMMSCAFLALFLLLQAWIPKLRENEGKYQTFHAISLFVAYAILLTTEELIPHGFTFEWGGICMALAFLLQFSFLSAFFWINTMCYDVWRLYRNLVKNMSTAPVSSVATWKYILYALGGPLSIT</sequence>
<proteinExistence type="inferred from homology"/>
<keyword evidence="4" id="KW-0812">Transmembrane</keyword>
<keyword evidence="5" id="KW-0732">Signal</keyword>
<comment type="caution">
    <text evidence="6">The sequence shown here is derived from an EMBL/GenBank/DDBJ whole genome shotgun (WGS) entry which is preliminary data.</text>
</comment>
<feature type="transmembrane region" description="Helical" evidence="4">
    <location>
        <begin position="438"/>
        <end position="460"/>
    </location>
</feature>